<comment type="caution">
    <text evidence="1">The sequence shown here is derived from an EMBL/GenBank/DDBJ whole genome shotgun (WGS) entry which is preliminary data.</text>
</comment>
<dbReference type="OrthoDB" id="2335549at2759"/>
<evidence type="ECO:0000313" key="1">
    <source>
        <dbReference type="EMBL" id="CAB5361675.1"/>
    </source>
</evidence>
<reference evidence="1" key="1">
    <citation type="submission" date="2020-05" db="EMBL/GenBank/DDBJ databases">
        <authorList>
            <person name="Rincon C."/>
            <person name="Sanders R I."/>
            <person name="Robbins C."/>
            <person name="Chaturvedi A."/>
        </authorList>
    </citation>
    <scope>NUCLEOTIDE SEQUENCE</scope>
    <source>
        <strain evidence="1">CHB12</strain>
    </source>
</reference>
<sequence length="201" mass="23623">MLSTIKYAHILVNYVQKIFIFIAFVCSKEDQNHQTLISHFRIISFPYWRFSLGPISLYIGYNTSKGIIYISMANMSIKSSTMEDKFQETQFKNKNNQDYSDEESDEDNPKSELQLTIEKQLSQKLWQLCNWNVTGFNFDFGGQRTIRAPDVVFKQFAIWMCYRIGPFKGNYSPIKVTNVMFKSESEFKAIDDKFKKELKNS</sequence>
<protein>
    <submittedName>
        <fullName evidence="1">Uncharacterized protein</fullName>
    </submittedName>
</protein>
<dbReference type="VEuPathDB" id="FungiDB:RhiirFUN_018783"/>
<dbReference type="VEuPathDB" id="FungiDB:RhiirFUN_018782"/>
<dbReference type="AlphaFoldDB" id="A0A915Z5F5"/>
<proteinExistence type="predicted"/>
<gene>
    <name evidence="1" type="ORF">CHRIB12_LOCUS8805</name>
</gene>
<dbReference type="EMBL" id="CAGKOT010000016">
    <property type="protein sequence ID" value="CAB5361675.1"/>
    <property type="molecule type" value="Genomic_DNA"/>
</dbReference>
<dbReference type="Proteomes" id="UP000684084">
    <property type="component" value="Unassembled WGS sequence"/>
</dbReference>
<organism evidence="1 2">
    <name type="scientific">Rhizophagus irregularis</name>
    <dbReference type="NCBI Taxonomy" id="588596"/>
    <lineage>
        <taxon>Eukaryota</taxon>
        <taxon>Fungi</taxon>
        <taxon>Fungi incertae sedis</taxon>
        <taxon>Mucoromycota</taxon>
        <taxon>Glomeromycotina</taxon>
        <taxon>Glomeromycetes</taxon>
        <taxon>Glomerales</taxon>
        <taxon>Glomeraceae</taxon>
        <taxon>Rhizophagus</taxon>
    </lineage>
</organism>
<accession>A0A915Z5F5</accession>
<evidence type="ECO:0000313" key="2">
    <source>
        <dbReference type="Proteomes" id="UP000684084"/>
    </source>
</evidence>
<name>A0A915Z5F5_9GLOM</name>